<feature type="transmembrane region" description="Helical" evidence="1">
    <location>
        <begin position="160"/>
        <end position="179"/>
    </location>
</feature>
<organism evidence="2 4">
    <name type="scientific">Burkholderia gladioli</name>
    <name type="common">Pseudomonas marginata</name>
    <name type="synonym">Phytomonas marginata</name>
    <dbReference type="NCBI Taxonomy" id="28095"/>
    <lineage>
        <taxon>Bacteria</taxon>
        <taxon>Pseudomonadati</taxon>
        <taxon>Pseudomonadota</taxon>
        <taxon>Betaproteobacteria</taxon>
        <taxon>Burkholderiales</taxon>
        <taxon>Burkholderiaceae</taxon>
        <taxon>Burkholderia</taxon>
    </lineage>
</organism>
<gene>
    <name evidence="2" type="ORF">DM48_5538</name>
    <name evidence="3" type="ORF">NYZ96_09415</name>
</gene>
<feature type="transmembrane region" description="Helical" evidence="1">
    <location>
        <begin position="422"/>
        <end position="449"/>
    </location>
</feature>
<keyword evidence="1" id="KW-1133">Transmembrane helix</keyword>
<dbReference type="KEGG" id="bgo:BM43_3378"/>
<evidence type="ECO:0000313" key="2">
    <source>
        <dbReference type="EMBL" id="KGC10328.1"/>
    </source>
</evidence>
<protein>
    <submittedName>
        <fullName evidence="2">Membrane protein</fullName>
    </submittedName>
</protein>
<accession>A0AAW3ER63</accession>
<evidence type="ECO:0000313" key="4">
    <source>
        <dbReference type="Proteomes" id="UP000029590"/>
    </source>
</evidence>
<keyword evidence="1" id="KW-0812">Transmembrane</keyword>
<dbReference type="EMBL" id="JPGG01000018">
    <property type="protein sequence ID" value="KGC10328.1"/>
    <property type="molecule type" value="Genomic_DNA"/>
</dbReference>
<name>A0AAW3ER63_BURGA</name>
<reference evidence="3" key="2">
    <citation type="submission" date="2022-09" db="EMBL/GenBank/DDBJ databases">
        <title>Genomic of Burkholderia gladioli.</title>
        <authorList>
            <person name="Wu H."/>
        </authorList>
    </citation>
    <scope>NUCLEOTIDE SEQUENCE</scope>
    <source>
        <strain evidence="3">ZN-S4</strain>
    </source>
</reference>
<dbReference type="EMBL" id="CP104214">
    <property type="protein sequence ID" value="UWX71938.1"/>
    <property type="molecule type" value="Genomic_DNA"/>
</dbReference>
<feature type="transmembrane region" description="Helical" evidence="1">
    <location>
        <begin position="249"/>
        <end position="274"/>
    </location>
</feature>
<dbReference type="Proteomes" id="UP000029590">
    <property type="component" value="Unassembled WGS sequence"/>
</dbReference>
<evidence type="ECO:0000313" key="3">
    <source>
        <dbReference type="EMBL" id="UWX71938.1"/>
    </source>
</evidence>
<feature type="transmembrane region" description="Helical" evidence="1">
    <location>
        <begin position="294"/>
        <end position="314"/>
    </location>
</feature>
<feature type="transmembrane region" description="Helical" evidence="1">
    <location>
        <begin position="40"/>
        <end position="60"/>
    </location>
</feature>
<sequence>MEISVFGVIVAVLGLLSLALPFRWSVILMACCTLFGATEAISIGGTGILPANLFLLFFAGRALLREDLPAFLRELTPASPAFWLAMLAVLGCLGALLYPRILQGDTFVFAIDRADASGGRLALTPLAPVSGNLSQSVYLVGELVLYLSASIYLRRRDASLVFADAMLALAALNVAAALIDLGSGLLGLDILSSIKTAQYAIMDGAQVDGLRRISGTFTETSAFSAFSLPLFAFSLSLWLLGYRRLPSGALALASFALLMLSTSTTAYAGLAGYLVVFALSRSGAVDRASPRRKLSLIALAAVGMVLLAGVLAAIDSPVIQAVSDLLSGALFDKLDSDSGVERSAWNLQALLNFVETDGIGVGLGSSRASSFPLVLLGNLGLAGLVIYAAFLYCTVARRRGVATTRGDEVVGFAARQAMFANLIGATISAAVFDLGPCFYLFSAVAFAALNRRAPAMRRDLPRQARTAGGLQRSYRRG</sequence>
<dbReference type="AlphaFoldDB" id="A0AAW3ER63"/>
<reference evidence="2 4" key="1">
    <citation type="submission" date="2014-04" db="EMBL/GenBank/DDBJ databases">
        <authorList>
            <person name="Bishop-Lilly K.A."/>
            <person name="Broomall S.M."/>
            <person name="Chain P.S."/>
            <person name="Chertkov O."/>
            <person name="Coyne S.R."/>
            <person name="Daligault H.E."/>
            <person name="Davenport K.W."/>
            <person name="Erkkila T."/>
            <person name="Frey K.G."/>
            <person name="Gibbons H.S."/>
            <person name="Gu W."/>
            <person name="Jaissle J."/>
            <person name="Johnson S.L."/>
            <person name="Koroleva G.I."/>
            <person name="Ladner J.T."/>
            <person name="Lo C.-C."/>
            <person name="Minogue T.D."/>
            <person name="Munk C."/>
            <person name="Palacios G.F."/>
            <person name="Redden C.L."/>
            <person name="Rosenzweig C.N."/>
            <person name="Scholz M.B."/>
            <person name="Teshima H."/>
            <person name="Xu Y."/>
        </authorList>
    </citation>
    <scope>NUCLEOTIDE SEQUENCE [LARGE SCALE GENOMIC DNA]</scope>
    <source>
        <strain evidence="4">gladioli</strain>
        <strain evidence="2">Gladioli</strain>
    </source>
</reference>
<dbReference type="Proteomes" id="UP001059745">
    <property type="component" value="Chromosome 1"/>
</dbReference>
<evidence type="ECO:0000256" key="1">
    <source>
        <dbReference type="SAM" id="Phobius"/>
    </source>
</evidence>
<feature type="transmembrane region" description="Helical" evidence="1">
    <location>
        <begin position="222"/>
        <end position="242"/>
    </location>
</feature>
<feature type="transmembrane region" description="Helical" evidence="1">
    <location>
        <begin position="81"/>
        <end position="98"/>
    </location>
</feature>
<keyword evidence="1" id="KW-0472">Membrane</keyword>
<feature type="transmembrane region" description="Helical" evidence="1">
    <location>
        <begin position="373"/>
        <end position="392"/>
    </location>
</feature>
<proteinExistence type="predicted"/>
<dbReference type="RefSeq" id="WP_036051528.1">
    <property type="nucleotide sequence ID" value="NZ_CADESY010000025.1"/>
</dbReference>